<feature type="compositionally biased region" description="Basic and acidic residues" evidence="1">
    <location>
        <begin position="1"/>
        <end position="21"/>
    </location>
</feature>
<keyword evidence="3" id="KW-1185">Reference proteome</keyword>
<feature type="region of interest" description="Disordered" evidence="1">
    <location>
        <begin position="1"/>
        <end position="23"/>
    </location>
</feature>
<organism evidence="2 3">
    <name type="scientific">Planococcus salinus</name>
    <dbReference type="NCBI Taxonomy" id="1848460"/>
    <lineage>
        <taxon>Bacteria</taxon>
        <taxon>Bacillati</taxon>
        <taxon>Bacillota</taxon>
        <taxon>Bacilli</taxon>
        <taxon>Bacillales</taxon>
        <taxon>Caryophanaceae</taxon>
        <taxon>Planococcus</taxon>
    </lineage>
</organism>
<accession>A0A3M8PED4</accession>
<dbReference type="EMBL" id="RIAX01000001">
    <property type="protein sequence ID" value="RNF41184.1"/>
    <property type="molecule type" value="Genomic_DNA"/>
</dbReference>
<gene>
    <name evidence="2" type="ORF">EEX84_02210</name>
</gene>
<protein>
    <submittedName>
        <fullName evidence="2">Uncharacterized protein</fullName>
    </submittedName>
</protein>
<sequence length="80" mass="9195">MDDKNKVEETYMSRQERERIGRQTNAGFARVERMEVEQGADDIPTGEVAQELSEEEIRRRVGEGNYSSAKDDRQTNSINS</sequence>
<evidence type="ECO:0000313" key="2">
    <source>
        <dbReference type="EMBL" id="RNF41184.1"/>
    </source>
</evidence>
<name>A0A3M8PED4_9BACL</name>
<reference evidence="2 3" key="1">
    <citation type="journal article" date="2018" name="Int. J. Syst. Evol. Microbiol.">
        <title>Planococcus salinus sp. nov., a moderately halophilic bacterium isolated from a saline-alkali soil.</title>
        <authorList>
            <person name="Gan L."/>
        </authorList>
    </citation>
    <scope>NUCLEOTIDE SEQUENCE [LARGE SCALE GENOMIC DNA]</scope>
    <source>
        <strain evidence="2 3">LCB217</strain>
    </source>
</reference>
<dbReference type="Proteomes" id="UP000275473">
    <property type="component" value="Unassembled WGS sequence"/>
</dbReference>
<evidence type="ECO:0000256" key="1">
    <source>
        <dbReference type="SAM" id="MobiDB-lite"/>
    </source>
</evidence>
<proteinExistence type="predicted"/>
<dbReference type="RefSeq" id="WP_123163931.1">
    <property type="nucleotide sequence ID" value="NZ_RIAX01000001.1"/>
</dbReference>
<dbReference type="OrthoDB" id="2624193at2"/>
<comment type="caution">
    <text evidence="2">The sequence shown here is derived from an EMBL/GenBank/DDBJ whole genome shotgun (WGS) entry which is preliminary data.</text>
</comment>
<feature type="region of interest" description="Disordered" evidence="1">
    <location>
        <begin position="36"/>
        <end position="80"/>
    </location>
</feature>
<dbReference type="AlphaFoldDB" id="A0A3M8PED4"/>
<evidence type="ECO:0000313" key="3">
    <source>
        <dbReference type="Proteomes" id="UP000275473"/>
    </source>
</evidence>